<dbReference type="Proteomes" id="UP001163823">
    <property type="component" value="Chromosome 8"/>
</dbReference>
<dbReference type="AlphaFoldDB" id="A0AAD7LLR7"/>
<comment type="caution">
    <text evidence="2">The sequence shown here is derived from an EMBL/GenBank/DDBJ whole genome shotgun (WGS) entry which is preliminary data.</text>
</comment>
<organism evidence="2 3">
    <name type="scientific">Quillaja saponaria</name>
    <name type="common">Soap bark tree</name>
    <dbReference type="NCBI Taxonomy" id="32244"/>
    <lineage>
        <taxon>Eukaryota</taxon>
        <taxon>Viridiplantae</taxon>
        <taxon>Streptophyta</taxon>
        <taxon>Embryophyta</taxon>
        <taxon>Tracheophyta</taxon>
        <taxon>Spermatophyta</taxon>
        <taxon>Magnoliopsida</taxon>
        <taxon>eudicotyledons</taxon>
        <taxon>Gunneridae</taxon>
        <taxon>Pentapetalae</taxon>
        <taxon>rosids</taxon>
        <taxon>fabids</taxon>
        <taxon>Fabales</taxon>
        <taxon>Quillajaceae</taxon>
        <taxon>Quillaja</taxon>
    </lineage>
</organism>
<keyword evidence="3" id="KW-1185">Reference proteome</keyword>
<proteinExistence type="predicted"/>
<evidence type="ECO:0000313" key="2">
    <source>
        <dbReference type="EMBL" id="KAJ7960485.1"/>
    </source>
</evidence>
<evidence type="ECO:0000313" key="3">
    <source>
        <dbReference type="Proteomes" id="UP001163823"/>
    </source>
</evidence>
<dbReference type="PANTHER" id="PTHR31170:SF23">
    <property type="match status" value="1"/>
</dbReference>
<evidence type="ECO:0000256" key="1">
    <source>
        <dbReference type="SAM" id="Phobius"/>
    </source>
</evidence>
<dbReference type="Pfam" id="PF03140">
    <property type="entry name" value="DUF247"/>
    <property type="match status" value="1"/>
</dbReference>
<accession>A0AAD7LLR7</accession>
<gene>
    <name evidence="2" type="ORF">O6P43_020919</name>
</gene>
<keyword evidence="1" id="KW-0472">Membrane</keyword>
<sequence>MGNVNTVGEATTPVANEGHLEELVLDVEAMLLKMAESPLPPRTECCIMYQVPPTIREINEEAYTPKVISIGPFHFGNKKFQYMERFKLSYFNSFLGRVTNQIDLKSLISYIKELEPRVRGCYANNIELNRNQLVKLILVDACFILELFWRSHCGNRWTDEDSVLLKPWLSTTIRLDLLLLENQLPFFVLEKIFERAFASLQNNDEFPSLIKFTFDYFDHYNQIGLDPVVNRGIKIKHFTDLVRKFLLPPPDELPVRVDRNRYIHLPTATELAGAGLKFKASSSECLIDLRFSTESLEIPRFKVDGHTEILFRNLLALEQCHYPHESYIIDYIGMMDFLINTAQDIDILVKSGVLVNWLGDSDAAANLFNNLLEKITQVNYSKNYLCLYDNLNAFYEGLFNNCMATLNRDYCNTHWKKIASVGAVVLLLLTIVQTIFTVKSAV</sequence>
<reference evidence="2" key="1">
    <citation type="journal article" date="2023" name="Science">
        <title>Elucidation of the pathway for biosynthesis of saponin adjuvants from the soapbark tree.</title>
        <authorList>
            <person name="Reed J."/>
            <person name="Orme A."/>
            <person name="El-Demerdash A."/>
            <person name="Owen C."/>
            <person name="Martin L.B.B."/>
            <person name="Misra R.C."/>
            <person name="Kikuchi S."/>
            <person name="Rejzek M."/>
            <person name="Martin A.C."/>
            <person name="Harkess A."/>
            <person name="Leebens-Mack J."/>
            <person name="Louveau T."/>
            <person name="Stephenson M.J."/>
            <person name="Osbourn A."/>
        </authorList>
    </citation>
    <scope>NUCLEOTIDE SEQUENCE</scope>
    <source>
        <strain evidence="2">S10</strain>
    </source>
</reference>
<name>A0AAD7LLR7_QUISA</name>
<keyword evidence="1" id="KW-0812">Transmembrane</keyword>
<dbReference type="EMBL" id="JARAOO010000008">
    <property type="protein sequence ID" value="KAJ7960485.1"/>
    <property type="molecule type" value="Genomic_DNA"/>
</dbReference>
<dbReference type="PANTHER" id="PTHR31170">
    <property type="entry name" value="BNAC04G53230D PROTEIN"/>
    <property type="match status" value="1"/>
</dbReference>
<feature type="transmembrane region" description="Helical" evidence="1">
    <location>
        <begin position="418"/>
        <end position="438"/>
    </location>
</feature>
<dbReference type="InterPro" id="IPR004158">
    <property type="entry name" value="DUF247_pln"/>
</dbReference>
<keyword evidence="1" id="KW-1133">Transmembrane helix</keyword>
<protein>
    <submittedName>
        <fullName evidence="2">Uncharacterized protein</fullName>
    </submittedName>
</protein>
<dbReference type="KEGG" id="qsa:O6P43_020919"/>